<dbReference type="PANTHER" id="PTHR11085">
    <property type="entry name" value="NAD-DEPENDENT PROTEIN DEACYLASE SIRTUIN-5, MITOCHONDRIAL-RELATED"/>
    <property type="match status" value="1"/>
</dbReference>
<evidence type="ECO:0000256" key="4">
    <source>
        <dbReference type="PROSITE-ProRule" id="PRU00236"/>
    </source>
</evidence>
<dbReference type="InterPro" id="IPR026590">
    <property type="entry name" value="Ssirtuin_cat_dom"/>
</dbReference>
<dbReference type="GO" id="GO:0070403">
    <property type="term" value="F:NAD+ binding"/>
    <property type="evidence" value="ECO:0007669"/>
    <property type="project" value="InterPro"/>
</dbReference>
<keyword evidence="7" id="KW-1185">Reference proteome</keyword>
<reference evidence="6 7" key="1">
    <citation type="submission" date="2016-10" db="EMBL/GenBank/DDBJ databases">
        <authorList>
            <person name="de Groot N.N."/>
        </authorList>
    </citation>
    <scope>NUCLEOTIDE SEQUENCE [LARGE SCALE GENOMIC DNA]</scope>
    <source>
        <strain evidence="6 7">DSM 43357</strain>
    </source>
</reference>
<keyword evidence="2" id="KW-0808">Transferase</keyword>
<dbReference type="SUPFAM" id="SSF52467">
    <property type="entry name" value="DHS-like NAD/FAD-binding domain"/>
    <property type="match status" value="1"/>
</dbReference>
<dbReference type="AlphaFoldDB" id="A0A1H8DZ59"/>
<dbReference type="InterPro" id="IPR003000">
    <property type="entry name" value="Sirtuin"/>
</dbReference>
<sequence length="240" mass="25637">MISVLTGAGISTESGIPDYRGPQGLWRRDPDHEKLVTIDYYLTDPDIRRRSWEYRRSSPAWTARPNPAHRALVELEQAGLLDRLITQNVDGLHQKAGSAAERVLELHGNMFGVVCVGCGARSTLREALDRIDAGEPDPACAACGGVLKTTTVMFGEMLDQDTIAAAVRAAEQAATFVTIGTSLQVQPAASLAAVAARSGARLVVVNAEPTPYDEVADEVVREPIGAAVPALVARLLKDRG</sequence>
<dbReference type="PANTHER" id="PTHR11085:SF4">
    <property type="entry name" value="NAD-DEPENDENT PROTEIN DEACYLASE"/>
    <property type="match status" value="1"/>
</dbReference>
<evidence type="ECO:0000313" key="7">
    <source>
        <dbReference type="Proteomes" id="UP000198953"/>
    </source>
</evidence>
<feature type="binding site" evidence="4">
    <location>
        <position position="140"/>
    </location>
    <ligand>
        <name>Zn(2+)</name>
        <dbReference type="ChEBI" id="CHEBI:29105"/>
    </ligand>
</feature>
<dbReference type="OrthoDB" id="9800582at2"/>
<dbReference type="PROSITE" id="PS50305">
    <property type="entry name" value="SIRTUIN"/>
    <property type="match status" value="1"/>
</dbReference>
<evidence type="ECO:0000256" key="2">
    <source>
        <dbReference type="ARBA" id="ARBA00022679"/>
    </source>
</evidence>
<keyword evidence="3" id="KW-0520">NAD</keyword>
<keyword evidence="4" id="KW-0862">Zinc</keyword>
<dbReference type="Proteomes" id="UP000198953">
    <property type="component" value="Unassembled WGS sequence"/>
</dbReference>
<dbReference type="STRING" id="46177.SAMN05660976_06854"/>
<protein>
    <recommendedName>
        <fullName evidence="1">protein acetyllysine N-acetyltransferase</fullName>
        <ecNumber evidence="1">2.3.1.286</ecNumber>
    </recommendedName>
</protein>
<dbReference type="NCBIfam" id="NF001753">
    <property type="entry name" value="PRK00481.1-3"/>
    <property type="match status" value="1"/>
</dbReference>
<dbReference type="InterPro" id="IPR029035">
    <property type="entry name" value="DHS-like_NAD/FAD-binding_dom"/>
</dbReference>
<dbReference type="EC" id="2.3.1.286" evidence="1"/>
<evidence type="ECO:0000256" key="1">
    <source>
        <dbReference type="ARBA" id="ARBA00012928"/>
    </source>
</evidence>
<feature type="binding site" evidence="4">
    <location>
        <position position="143"/>
    </location>
    <ligand>
        <name>Zn(2+)</name>
        <dbReference type="ChEBI" id="CHEBI:29105"/>
    </ligand>
</feature>
<feature type="binding site" evidence="4">
    <location>
        <position position="118"/>
    </location>
    <ligand>
        <name>Zn(2+)</name>
        <dbReference type="ChEBI" id="CHEBI:29105"/>
    </ligand>
</feature>
<dbReference type="Gene3D" id="3.40.50.1220">
    <property type="entry name" value="TPP-binding domain"/>
    <property type="match status" value="1"/>
</dbReference>
<feature type="binding site" evidence="4">
    <location>
        <position position="115"/>
    </location>
    <ligand>
        <name>Zn(2+)</name>
        <dbReference type="ChEBI" id="CHEBI:29105"/>
    </ligand>
</feature>
<evidence type="ECO:0000313" key="6">
    <source>
        <dbReference type="EMBL" id="SEN12475.1"/>
    </source>
</evidence>
<dbReference type="InterPro" id="IPR026591">
    <property type="entry name" value="Sirtuin_cat_small_dom_sf"/>
</dbReference>
<evidence type="ECO:0000259" key="5">
    <source>
        <dbReference type="PROSITE" id="PS50305"/>
    </source>
</evidence>
<feature type="domain" description="Deacetylase sirtuin-type" evidence="5">
    <location>
        <begin position="1"/>
        <end position="238"/>
    </location>
</feature>
<dbReference type="GO" id="GO:0017136">
    <property type="term" value="F:histone deacetylase activity, NAD-dependent"/>
    <property type="evidence" value="ECO:0007669"/>
    <property type="project" value="TreeGrafter"/>
</dbReference>
<evidence type="ECO:0000256" key="3">
    <source>
        <dbReference type="ARBA" id="ARBA00023027"/>
    </source>
</evidence>
<dbReference type="CDD" id="cd01407">
    <property type="entry name" value="SIR2-fam"/>
    <property type="match status" value="1"/>
</dbReference>
<organism evidence="6 7">
    <name type="scientific">Nonomuraea pusilla</name>
    <dbReference type="NCBI Taxonomy" id="46177"/>
    <lineage>
        <taxon>Bacteria</taxon>
        <taxon>Bacillati</taxon>
        <taxon>Actinomycetota</taxon>
        <taxon>Actinomycetes</taxon>
        <taxon>Streptosporangiales</taxon>
        <taxon>Streptosporangiaceae</taxon>
        <taxon>Nonomuraea</taxon>
    </lineage>
</organism>
<dbReference type="GO" id="GO:0046872">
    <property type="term" value="F:metal ion binding"/>
    <property type="evidence" value="ECO:0007669"/>
    <property type="project" value="UniProtKB-KW"/>
</dbReference>
<dbReference type="Pfam" id="PF02146">
    <property type="entry name" value="SIR2"/>
    <property type="match status" value="1"/>
</dbReference>
<dbReference type="Gene3D" id="3.30.1600.10">
    <property type="entry name" value="SIR2/SIRT2 'Small Domain"/>
    <property type="match status" value="1"/>
</dbReference>
<name>A0A1H8DZ59_9ACTN</name>
<gene>
    <name evidence="6" type="ORF">SAMN05660976_06854</name>
</gene>
<accession>A0A1H8DZ59</accession>
<keyword evidence="4" id="KW-0479">Metal-binding</keyword>
<feature type="active site" description="Proton acceptor" evidence="4">
    <location>
        <position position="107"/>
    </location>
</feature>
<dbReference type="EMBL" id="FOBF01000022">
    <property type="protein sequence ID" value="SEN12475.1"/>
    <property type="molecule type" value="Genomic_DNA"/>
</dbReference>
<dbReference type="InterPro" id="IPR050134">
    <property type="entry name" value="NAD-dep_sirtuin_deacylases"/>
</dbReference>
<proteinExistence type="predicted"/>